<dbReference type="GO" id="GO:0005829">
    <property type="term" value="C:cytosol"/>
    <property type="evidence" value="ECO:0007669"/>
    <property type="project" value="TreeGrafter"/>
</dbReference>
<dbReference type="Pfam" id="PF00248">
    <property type="entry name" value="Aldo_ket_red"/>
    <property type="match status" value="1"/>
</dbReference>
<accession>A0A1H3II04</accession>
<dbReference type="InterPro" id="IPR020471">
    <property type="entry name" value="AKR"/>
</dbReference>
<evidence type="ECO:0000313" key="3">
    <source>
        <dbReference type="EMBL" id="SDY27282.1"/>
    </source>
</evidence>
<evidence type="ECO:0000256" key="1">
    <source>
        <dbReference type="SAM" id="MobiDB-lite"/>
    </source>
</evidence>
<dbReference type="Proteomes" id="UP000199079">
    <property type="component" value="Unassembled WGS sequence"/>
</dbReference>
<dbReference type="PANTHER" id="PTHR42686">
    <property type="entry name" value="GH17980P-RELATED"/>
    <property type="match status" value="1"/>
</dbReference>
<dbReference type="CDD" id="cd19099">
    <property type="entry name" value="AKR_unchar"/>
    <property type="match status" value="1"/>
</dbReference>
<proteinExistence type="predicted"/>
<organism evidence="3 4">
    <name type="scientific">Halopenitus persicus</name>
    <dbReference type="NCBI Taxonomy" id="1048396"/>
    <lineage>
        <taxon>Archaea</taxon>
        <taxon>Methanobacteriati</taxon>
        <taxon>Methanobacteriota</taxon>
        <taxon>Stenosarchaea group</taxon>
        <taxon>Halobacteria</taxon>
        <taxon>Halobacteriales</taxon>
        <taxon>Haloferacaceae</taxon>
        <taxon>Halopenitus</taxon>
    </lineage>
</organism>
<dbReference type="InterPro" id="IPR036812">
    <property type="entry name" value="NAD(P)_OxRdtase_dom_sf"/>
</dbReference>
<gene>
    <name evidence="3" type="ORF">SAMN05216564_104135</name>
</gene>
<dbReference type="OrthoDB" id="7238at2157"/>
<dbReference type="EMBL" id="FNPC01000004">
    <property type="protein sequence ID" value="SDY27282.1"/>
    <property type="molecule type" value="Genomic_DNA"/>
</dbReference>
<evidence type="ECO:0000313" key="4">
    <source>
        <dbReference type="Proteomes" id="UP000199079"/>
    </source>
</evidence>
<feature type="compositionally biased region" description="Low complexity" evidence="1">
    <location>
        <begin position="266"/>
        <end position="284"/>
    </location>
</feature>
<sequence length="386" mass="41232">MATREGTWRYRDRFGDAFGRTYFRRFGPGVASSIGIGTYLGDPTDAVDDRYRESIRLALESGVNHVDTASNYRCGRSERVVGEALSEAAVDRESVVVASKAGFVPFDGDRPDDPAAHVREEFLETGILDADDLVHGSHAIAPAFIEAMLDRSLDAIGVETIDCYYVHNPETQLAERSPEEVYDVLEAAFERLERRRLAGDIGGYGVATWDAFRVPPDHDAALSLPAILERAERAAATVDADDHGFRAVQLPFNVRMADAFTRATQPAPAADGTDGSGTTSGRATENGGDAAERWSLLERAHEAGIDVVTSASIGQGSLAEPGAIPEPIADRLAGETAAQRAINFARSAPGVTSALVGARDPDHVRENVAAGTFDPLGANAFDAVFE</sequence>
<dbReference type="InterPro" id="IPR023210">
    <property type="entry name" value="NADP_OxRdtase_dom"/>
</dbReference>
<dbReference type="PANTHER" id="PTHR42686:SF1">
    <property type="entry name" value="GH17980P-RELATED"/>
    <property type="match status" value="1"/>
</dbReference>
<dbReference type="GO" id="GO:0016491">
    <property type="term" value="F:oxidoreductase activity"/>
    <property type="evidence" value="ECO:0007669"/>
    <property type="project" value="InterPro"/>
</dbReference>
<dbReference type="RefSeq" id="WP_092732027.1">
    <property type="nucleotide sequence ID" value="NZ_FNPC01000004.1"/>
</dbReference>
<name>A0A1H3II04_9EURY</name>
<evidence type="ECO:0000259" key="2">
    <source>
        <dbReference type="Pfam" id="PF00248"/>
    </source>
</evidence>
<reference evidence="4" key="1">
    <citation type="submission" date="2016-10" db="EMBL/GenBank/DDBJ databases">
        <authorList>
            <person name="Varghese N."/>
            <person name="Submissions S."/>
        </authorList>
    </citation>
    <scope>NUCLEOTIDE SEQUENCE [LARGE SCALE GENOMIC DNA]</scope>
    <source>
        <strain evidence="4">DC30,IBRC 10041,KCTC 4046</strain>
    </source>
</reference>
<dbReference type="Gene3D" id="3.20.20.100">
    <property type="entry name" value="NADP-dependent oxidoreductase domain"/>
    <property type="match status" value="1"/>
</dbReference>
<dbReference type="SUPFAM" id="SSF51430">
    <property type="entry name" value="NAD(P)-linked oxidoreductase"/>
    <property type="match status" value="1"/>
</dbReference>
<feature type="region of interest" description="Disordered" evidence="1">
    <location>
        <begin position="263"/>
        <end position="287"/>
    </location>
</feature>
<feature type="domain" description="NADP-dependent oxidoreductase" evidence="2">
    <location>
        <begin position="34"/>
        <end position="211"/>
    </location>
</feature>
<dbReference type="AlphaFoldDB" id="A0A1H3II04"/>
<keyword evidence="4" id="KW-1185">Reference proteome</keyword>
<protein>
    <submittedName>
        <fullName evidence="3">Predicted oxidoreductase</fullName>
    </submittedName>
</protein>